<accession>A0A5N6TAJ8</accession>
<proteinExistence type="predicted"/>
<feature type="region of interest" description="Disordered" evidence="1">
    <location>
        <begin position="28"/>
        <end position="53"/>
    </location>
</feature>
<dbReference type="OrthoDB" id="5369299at2759"/>
<dbReference type="EMBL" id="ML743552">
    <property type="protein sequence ID" value="KAE8143199.1"/>
    <property type="molecule type" value="Genomic_DNA"/>
</dbReference>
<protein>
    <submittedName>
        <fullName evidence="2">Uncharacterized protein</fullName>
    </submittedName>
</protein>
<feature type="compositionally biased region" description="Basic and acidic residues" evidence="1">
    <location>
        <begin position="34"/>
        <end position="43"/>
    </location>
</feature>
<organism evidence="2 3">
    <name type="scientific">Aspergillus pseudotamarii</name>
    <dbReference type="NCBI Taxonomy" id="132259"/>
    <lineage>
        <taxon>Eukaryota</taxon>
        <taxon>Fungi</taxon>
        <taxon>Dikarya</taxon>
        <taxon>Ascomycota</taxon>
        <taxon>Pezizomycotina</taxon>
        <taxon>Eurotiomycetes</taxon>
        <taxon>Eurotiomycetidae</taxon>
        <taxon>Eurotiales</taxon>
        <taxon>Aspergillaceae</taxon>
        <taxon>Aspergillus</taxon>
        <taxon>Aspergillus subgen. Circumdati</taxon>
    </lineage>
</organism>
<name>A0A5N6TAJ8_ASPPS</name>
<dbReference type="RefSeq" id="XP_031919262.1">
    <property type="nucleotide sequence ID" value="XM_032063665.1"/>
</dbReference>
<reference evidence="2 3" key="1">
    <citation type="submission" date="2019-04" db="EMBL/GenBank/DDBJ databases">
        <title>Friends and foes A comparative genomics study of 23 Aspergillus species from section Flavi.</title>
        <authorList>
            <consortium name="DOE Joint Genome Institute"/>
            <person name="Kjaerbolling I."/>
            <person name="Vesth T."/>
            <person name="Frisvad J.C."/>
            <person name="Nybo J.L."/>
            <person name="Theobald S."/>
            <person name="Kildgaard S."/>
            <person name="Isbrandt T."/>
            <person name="Kuo A."/>
            <person name="Sato A."/>
            <person name="Lyhne E.K."/>
            <person name="Kogle M.E."/>
            <person name="Wiebenga A."/>
            <person name="Kun R.S."/>
            <person name="Lubbers R.J."/>
            <person name="Makela M.R."/>
            <person name="Barry K."/>
            <person name="Chovatia M."/>
            <person name="Clum A."/>
            <person name="Daum C."/>
            <person name="Haridas S."/>
            <person name="He G."/>
            <person name="LaButti K."/>
            <person name="Lipzen A."/>
            <person name="Mondo S."/>
            <person name="Riley R."/>
            <person name="Salamov A."/>
            <person name="Simmons B.A."/>
            <person name="Magnuson J.K."/>
            <person name="Henrissat B."/>
            <person name="Mortensen U.H."/>
            <person name="Larsen T.O."/>
            <person name="Devries R.P."/>
            <person name="Grigoriev I.V."/>
            <person name="Machida M."/>
            <person name="Baker S.E."/>
            <person name="Andersen M.R."/>
        </authorList>
    </citation>
    <scope>NUCLEOTIDE SEQUENCE [LARGE SCALE GENOMIC DNA]</scope>
    <source>
        <strain evidence="2 3">CBS 117625</strain>
    </source>
</reference>
<evidence type="ECO:0000313" key="3">
    <source>
        <dbReference type="Proteomes" id="UP000325672"/>
    </source>
</evidence>
<sequence length="199" mass="21652">MPSINLRLLHVHVSQALEILGEPQIDSLYGPSQESDKWAESTDQKSPLALEPNPRTLSAANEVVLVEFGGNLLSTSVPEILEDPCRLNIVAVIMVAESATVAIGMETKLFRISPSYTSMPYYVAGPTTTLRANRSGVKRETRCAGCYDLWSKNNSRASQSQRDASSASSQELTRKLLEHCGLGPVELLLGIMEMTFPSG</sequence>
<dbReference type="AlphaFoldDB" id="A0A5N6TAJ8"/>
<gene>
    <name evidence="2" type="ORF">BDV38DRAFT_62798</name>
</gene>
<keyword evidence="3" id="KW-1185">Reference proteome</keyword>
<evidence type="ECO:0000313" key="2">
    <source>
        <dbReference type="EMBL" id="KAE8143199.1"/>
    </source>
</evidence>
<evidence type="ECO:0000256" key="1">
    <source>
        <dbReference type="SAM" id="MobiDB-lite"/>
    </source>
</evidence>
<dbReference type="GeneID" id="43647875"/>
<dbReference type="Proteomes" id="UP000325672">
    <property type="component" value="Unassembled WGS sequence"/>
</dbReference>